<comment type="catalytic activity">
    <reaction evidence="1">
        <text>ATP + (ribonucleotide)n-3'-hydroxyl + 5'-phospho-(ribonucleotide)m = (ribonucleotide)n+m + AMP + diphosphate.</text>
        <dbReference type="EC" id="6.5.1.3"/>
    </reaction>
</comment>
<keyword evidence="8" id="KW-1185">Reference proteome</keyword>
<evidence type="ECO:0000313" key="7">
    <source>
        <dbReference type="EMBL" id="EIW74468.1"/>
    </source>
</evidence>
<dbReference type="RefSeq" id="XP_007775479.1">
    <property type="nucleotide sequence ID" value="XM_007777289.1"/>
</dbReference>
<dbReference type="InterPro" id="IPR027417">
    <property type="entry name" value="P-loop_NTPase"/>
</dbReference>
<comment type="similarity">
    <text evidence="1">Belongs to the TRL1 family.</text>
</comment>
<dbReference type="Pfam" id="PF08303">
    <property type="entry name" value="tRNA_lig_kinase"/>
    <property type="match status" value="1"/>
</dbReference>
<keyword evidence="1" id="KW-0819">tRNA processing</keyword>
<dbReference type="PANTHER" id="PTHR32004">
    <property type="entry name" value="TRNA LIGASE"/>
    <property type="match status" value="1"/>
</dbReference>
<dbReference type="Gene3D" id="3.40.50.300">
    <property type="entry name" value="P-loop containing nucleotide triphosphate hydrolases"/>
    <property type="match status" value="1"/>
</dbReference>
<dbReference type="GO" id="GO:0008081">
    <property type="term" value="F:phosphoric diester hydrolase activity"/>
    <property type="evidence" value="ECO:0007669"/>
    <property type="project" value="InterPro"/>
</dbReference>
<dbReference type="Pfam" id="PF08302">
    <property type="entry name" value="tRNA_lig_CPD"/>
    <property type="match status" value="1"/>
</dbReference>
<dbReference type="GO" id="GO:0006388">
    <property type="term" value="P:tRNA splicing, via endonucleolytic cleavage and ligation"/>
    <property type="evidence" value="ECO:0007669"/>
    <property type="project" value="UniProtKB-UniRule"/>
</dbReference>
<protein>
    <recommendedName>
        <fullName evidence="1">tRNA ligase</fullName>
        <ecNumber evidence="1">6.5.1.3</ecNumber>
    </recommendedName>
</protein>
<dbReference type="GO" id="GO:0005634">
    <property type="term" value="C:nucleus"/>
    <property type="evidence" value="ECO:0007669"/>
    <property type="project" value="TreeGrafter"/>
</dbReference>
<dbReference type="PANTHER" id="PTHR32004:SF1">
    <property type="entry name" value="TRNA LIGASE"/>
    <property type="match status" value="1"/>
</dbReference>
<dbReference type="InterPro" id="IPR015965">
    <property type="entry name" value="tRNA_lig_PDEase"/>
</dbReference>
<name>R7SE70_CONPW</name>
<evidence type="ECO:0000259" key="4">
    <source>
        <dbReference type="Pfam" id="PF08302"/>
    </source>
</evidence>
<dbReference type="PIRSF" id="PIRSF019634">
    <property type="entry name" value="tRNA_lig_yeast"/>
    <property type="match status" value="1"/>
</dbReference>
<evidence type="ECO:0000259" key="6">
    <source>
        <dbReference type="Pfam" id="PF09511"/>
    </source>
</evidence>
<dbReference type="GO" id="GO:0051730">
    <property type="term" value="F:GTP-dependent polyribonucleotide 5'-hydroxyl-kinase activity"/>
    <property type="evidence" value="ECO:0007669"/>
    <property type="project" value="InterPro"/>
</dbReference>
<evidence type="ECO:0000313" key="8">
    <source>
        <dbReference type="Proteomes" id="UP000053558"/>
    </source>
</evidence>
<dbReference type="OrthoDB" id="276239at2759"/>
<feature type="active site" description="N6-AMP-lysine intermediate" evidence="2">
    <location>
        <position position="135"/>
    </location>
</feature>
<evidence type="ECO:0000256" key="3">
    <source>
        <dbReference type="SAM" id="MobiDB-lite"/>
    </source>
</evidence>
<keyword evidence="1 7" id="KW-0436">Ligase</keyword>
<dbReference type="AlphaFoldDB" id="R7SE70"/>
<feature type="domain" description="tRNA ligase kinase" evidence="5">
    <location>
        <begin position="430"/>
        <end position="564"/>
    </location>
</feature>
<dbReference type="SUPFAM" id="SSF52540">
    <property type="entry name" value="P-loop containing nucleoside triphosphate hydrolases"/>
    <property type="match status" value="1"/>
</dbReference>
<dbReference type="Proteomes" id="UP000053558">
    <property type="component" value="Unassembled WGS sequence"/>
</dbReference>
<dbReference type="KEGG" id="cput:CONPUDRAFT_170168"/>
<dbReference type="EC" id="6.5.1.3" evidence="1"/>
<evidence type="ECO:0000256" key="2">
    <source>
        <dbReference type="PIRSR" id="PIRSR019634-50"/>
    </source>
</evidence>
<dbReference type="InterPro" id="IPR015966">
    <property type="entry name" value="tRNA_lig_kin_fungi"/>
</dbReference>
<organism evidence="7 8">
    <name type="scientific">Coniophora puteana (strain RWD-64-598)</name>
    <name type="common">Brown rot fungus</name>
    <dbReference type="NCBI Taxonomy" id="741705"/>
    <lineage>
        <taxon>Eukaryota</taxon>
        <taxon>Fungi</taxon>
        <taxon>Dikarya</taxon>
        <taxon>Basidiomycota</taxon>
        <taxon>Agaricomycotina</taxon>
        <taxon>Agaricomycetes</taxon>
        <taxon>Agaricomycetidae</taxon>
        <taxon>Boletales</taxon>
        <taxon>Coniophorineae</taxon>
        <taxon>Coniophoraceae</taxon>
        <taxon>Coniophora</taxon>
    </lineage>
</organism>
<feature type="domain" description="T4 RNA ligase 1-like N-terminal" evidence="6">
    <location>
        <begin position="82"/>
        <end position="328"/>
    </location>
</feature>
<reference evidence="8" key="1">
    <citation type="journal article" date="2012" name="Science">
        <title>The Paleozoic origin of enzymatic lignin decomposition reconstructed from 31 fungal genomes.</title>
        <authorList>
            <person name="Floudas D."/>
            <person name="Binder M."/>
            <person name="Riley R."/>
            <person name="Barry K."/>
            <person name="Blanchette R.A."/>
            <person name="Henrissat B."/>
            <person name="Martinez A.T."/>
            <person name="Otillar R."/>
            <person name="Spatafora J.W."/>
            <person name="Yadav J.S."/>
            <person name="Aerts A."/>
            <person name="Benoit I."/>
            <person name="Boyd A."/>
            <person name="Carlson A."/>
            <person name="Copeland A."/>
            <person name="Coutinho P.M."/>
            <person name="de Vries R.P."/>
            <person name="Ferreira P."/>
            <person name="Findley K."/>
            <person name="Foster B."/>
            <person name="Gaskell J."/>
            <person name="Glotzer D."/>
            <person name="Gorecki P."/>
            <person name="Heitman J."/>
            <person name="Hesse C."/>
            <person name="Hori C."/>
            <person name="Igarashi K."/>
            <person name="Jurgens J.A."/>
            <person name="Kallen N."/>
            <person name="Kersten P."/>
            <person name="Kohler A."/>
            <person name="Kuees U."/>
            <person name="Kumar T.K.A."/>
            <person name="Kuo A."/>
            <person name="LaButti K."/>
            <person name="Larrondo L.F."/>
            <person name="Lindquist E."/>
            <person name="Ling A."/>
            <person name="Lombard V."/>
            <person name="Lucas S."/>
            <person name="Lundell T."/>
            <person name="Martin R."/>
            <person name="McLaughlin D.J."/>
            <person name="Morgenstern I."/>
            <person name="Morin E."/>
            <person name="Murat C."/>
            <person name="Nagy L.G."/>
            <person name="Nolan M."/>
            <person name="Ohm R.A."/>
            <person name="Patyshakuliyeva A."/>
            <person name="Rokas A."/>
            <person name="Ruiz-Duenas F.J."/>
            <person name="Sabat G."/>
            <person name="Salamov A."/>
            <person name="Samejima M."/>
            <person name="Schmutz J."/>
            <person name="Slot J.C."/>
            <person name="St John F."/>
            <person name="Stenlid J."/>
            <person name="Sun H."/>
            <person name="Sun S."/>
            <person name="Syed K."/>
            <person name="Tsang A."/>
            <person name="Wiebenga A."/>
            <person name="Young D."/>
            <person name="Pisabarro A."/>
            <person name="Eastwood D.C."/>
            <person name="Martin F."/>
            <person name="Cullen D."/>
            <person name="Grigoriev I.V."/>
            <person name="Hibbett D.S."/>
        </authorList>
    </citation>
    <scope>NUCLEOTIDE SEQUENCE [LARGE SCALE GENOMIC DNA]</scope>
    <source>
        <strain evidence="8">RWD-64-598 SS2</strain>
    </source>
</reference>
<feature type="domain" description="tRNA ligase phosphodiesterase" evidence="4">
    <location>
        <begin position="599"/>
        <end position="856"/>
    </location>
</feature>
<dbReference type="GeneID" id="19206398"/>
<gene>
    <name evidence="7" type="ORF">CONPUDRAFT_170168</name>
</gene>
<feature type="region of interest" description="Disordered" evidence="3">
    <location>
        <begin position="752"/>
        <end position="792"/>
    </location>
</feature>
<dbReference type="InterPro" id="IPR019039">
    <property type="entry name" value="T4-Rnl1-like_N"/>
</dbReference>
<accession>R7SE70</accession>
<evidence type="ECO:0000256" key="1">
    <source>
        <dbReference type="PIRNR" id="PIRNR019634"/>
    </source>
</evidence>
<dbReference type="GO" id="GO:0005524">
    <property type="term" value="F:ATP binding"/>
    <property type="evidence" value="ECO:0007669"/>
    <property type="project" value="UniProtKB-UniRule"/>
</dbReference>
<dbReference type="Pfam" id="PF09511">
    <property type="entry name" value="RNA_lig_T4_1"/>
    <property type="match status" value="1"/>
</dbReference>
<dbReference type="OMA" id="FQDWDYK"/>
<dbReference type="InterPro" id="IPR012387">
    <property type="entry name" value="Trl1_fun"/>
</dbReference>
<proteinExistence type="inferred from homology"/>
<dbReference type="GO" id="GO:0003972">
    <property type="term" value="F:RNA ligase (ATP) activity"/>
    <property type="evidence" value="ECO:0007669"/>
    <property type="project" value="UniProtKB-UniRule"/>
</dbReference>
<evidence type="ECO:0000259" key="5">
    <source>
        <dbReference type="Pfam" id="PF08303"/>
    </source>
</evidence>
<dbReference type="eggNOG" id="ENOG502QQB9">
    <property type="taxonomic scope" value="Eukaryota"/>
</dbReference>
<dbReference type="EMBL" id="JH711592">
    <property type="protein sequence ID" value="EIW74468.1"/>
    <property type="molecule type" value="Genomic_DNA"/>
</dbReference>
<sequence length="860" mass="96427">MSDNTLTSTTSTDNTAVRRVSASAAKKDHELVESLMRISKKNPRLIRSTEYVAPNDPDVTLRSWKMNEFKYYDVPSPFPTLARGLFSRDTRTGDGVWHEIVARGYDKFFNIGEVPWTSWQSLEAHTEPPYTLSLKSNGCIIFIAPLSPTKLVVTSKHAIGPQGTAETHSQVGERWLRKHLEKKGKATEQLAKTLWEKKWTAVAELCDDSFEEHVLPYPPEKSGLHLHGINESTANFRTMPSSVVDAFADEWGFIKTATIQLDSIAAVNSFTDEVGMTGQWNGEPLEGFVVRTHVRAPPKAVDARDRGAAPPYGEGASFFFKVKFDEPYMMYRDWREITKALLAAKNGTGGKEAKLPKNKMKRPETKLYVEWCRQEIRRDPTAFAEYGKGKGIIATRERFLRWMESQQGKEGLVTLPQEENKAAEGYGKTVIVPVAIPGCGKTAVAVGLVHLFGFGHVQSDDIRAKKPAPIFIRRVMESLNLHDVVIADKNNHLRQHRTELRTACSARSPPVRLLGLQWALDAPPATLHRVCGDRVLARGENHQSLRPNPENVTLHEDVIWQFIRGREELGEGELDECIDMELEEDLESALRRAVDGVVQLLDLERPSEEKMREALEAVRGYVAGEKRQEPAKSKEKGKKKKEEGVESARYFGILPELSLASLLDPLFTSPDAPVEGTKMWEQIKQHKQVANRPHITFVHRLTRANEEKLWDACVRVASLQTPPTFWVRLGSVLWNGRVMGITVEEMGVVEENKGEAPATTSTTADHAQDEEAPDAHLQTVSGPTRPGREGRRFLDGLEPEVLKRLHITAGTHEHGVKPIECMSMTVDWRNGRRKEIGEFELKGPDGKGVVVEGRVKGLNF</sequence>